<dbReference type="Pfam" id="PF03947">
    <property type="entry name" value="Ribosomal_L2_C"/>
    <property type="match status" value="1"/>
</dbReference>
<dbReference type="SMART" id="SM01383">
    <property type="entry name" value="Ribosomal_L2"/>
    <property type="match status" value="1"/>
</dbReference>
<dbReference type="PATRIC" id="fig|230361.4.peg.1745"/>
<keyword evidence="3 6" id="KW-0694">RNA-binding</keyword>
<evidence type="ECO:0000313" key="10">
    <source>
        <dbReference type="EMBL" id="ALT69452.1"/>
    </source>
</evidence>
<gene>
    <name evidence="10" type="primary">rpl2p</name>
    <name evidence="6" type="synonym">rpl2</name>
    <name evidence="11" type="ORF">E7Z74_05955</name>
    <name evidence="10" type="ORF">sm9_1685</name>
</gene>
<evidence type="ECO:0000259" key="9">
    <source>
        <dbReference type="SMART" id="SM01383"/>
    </source>
</evidence>
<dbReference type="InterPro" id="IPR023672">
    <property type="entry name" value="Ribosomal_uL2_arc_euk"/>
</dbReference>
<dbReference type="GO" id="GO:0019843">
    <property type="term" value="F:rRNA binding"/>
    <property type="evidence" value="ECO:0007669"/>
    <property type="project" value="UniProtKB-UniRule"/>
</dbReference>
<dbReference type="InterPro" id="IPR002171">
    <property type="entry name" value="Ribosomal_uL2"/>
</dbReference>
<dbReference type="Gene3D" id="2.40.50.140">
    <property type="entry name" value="Nucleic acid-binding proteins"/>
    <property type="match status" value="1"/>
</dbReference>
<feature type="domain" description="Large ribosomal subunit protein uL2 C-terminal" evidence="8">
    <location>
        <begin position="92"/>
        <end position="225"/>
    </location>
</feature>
<keyword evidence="4 6" id="KW-0689">Ribosomal protein</keyword>
<dbReference type="AlphaFoldDB" id="A0A0U3CLR6"/>
<comment type="similarity">
    <text evidence="1 6">Belongs to the universal ribosomal protein uL2 family.</text>
</comment>
<dbReference type="Pfam" id="PF00181">
    <property type="entry name" value="Ribosomal_L2_N"/>
    <property type="match status" value="1"/>
</dbReference>
<feature type="region of interest" description="Disordered" evidence="7">
    <location>
        <begin position="200"/>
        <end position="241"/>
    </location>
</feature>
<keyword evidence="12" id="KW-1185">Reference proteome</keyword>
<dbReference type="SMART" id="SM01382">
    <property type="entry name" value="Ribosomal_L2_C"/>
    <property type="match status" value="1"/>
</dbReference>
<comment type="subunit">
    <text evidence="6">Part of the 50S ribosomal subunit. Forms a bridge to the 30S subunit in the 70S ribosome.</text>
</comment>
<keyword evidence="5 6" id="KW-0687">Ribonucleoprotein</keyword>
<evidence type="ECO:0000313" key="11">
    <source>
        <dbReference type="EMBL" id="MBE6510791.1"/>
    </source>
</evidence>
<dbReference type="InterPro" id="IPR014726">
    <property type="entry name" value="Ribosomal_uL2_dom3"/>
</dbReference>
<evidence type="ECO:0000256" key="6">
    <source>
        <dbReference type="HAMAP-Rule" id="MF_01320"/>
    </source>
</evidence>
<feature type="domain" description="Large ribosomal subunit protein uL2 RNA-binding" evidence="9">
    <location>
        <begin position="11"/>
        <end position="86"/>
    </location>
</feature>
<dbReference type="GO" id="GO:0022625">
    <property type="term" value="C:cytosolic large ribosomal subunit"/>
    <property type="evidence" value="ECO:0007669"/>
    <property type="project" value="TreeGrafter"/>
</dbReference>
<dbReference type="GeneID" id="26736627"/>
<dbReference type="EMBL" id="SUTF01000006">
    <property type="protein sequence ID" value="MBE6510791.1"/>
    <property type="molecule type" value="Genomic_DNA"/>
</dbReference>
<dbReference type="Gene3D" id="4.10.950.10">
    <property type="entry name" value="Ribosomal protein L2, domain 3"/>
    <property type="match status" value="1"/>
</dbReference>
<evidence type="ECO:0000256" key="7">
    <source>
        <dbReference type="SAM" id="MobiDB-lite"/>
    </source>
</evidence>
<keyword evidence="2 6" id="KW-0699">rRNA-binding</keyword>
<dbReference type="InterPro" id="IPR012340">
    <property type="entry name" value="NA-bd_OB-fold"/>
</dbReference>
<dbReference type="InterPro" id="IPR014722">
    <property type="entry name" value="Rib_uL2_dom2"/>
</dbReference>
<dbReference type="Gene3D" id="2.30.30.30">
    <property type="match status" value="1"/>
</dbReference>
<dbReference type="OrthoDB" id="5987at2157"/>
<organism evidence="10 12">
    <name type="scientific">Methanobrevibacter millerae</name>
    <dbReference type="NCBI Taxonomy" id="230361"/>
    <lineage>
        <taxon>Archaea</taxon>
        <taxon>Methanobacteriati</taxon>
        <taxon>Methanobacteriota</taxon>
        <taxon>Methanomada group</taxon>
        <taxon>Methanobacteria</taxon>
        <taxon>Methanobacteriales</taxon>
        <taxon>Methanobacteriaceae</taxon>
        <taxon>Methanobrevibacter</taxon>
    </lineage>
</organism>
<dbReference type="InterPro" id="IPR022666">
    <property type="entry name" value="Ribosomal_uL2_RNA-bd_dom"/>
</dbReference>
<dbReference type="GO" id="GO:0002181">
    <property type="term" value="P:cytoplasmic translation"/>
    <property type="evidence" value="ECO:0007669"/>
    <property type="project" value="TreeGrafter"/>
</dbReference>
<dbReference type="FunFam" id="2.40.50.140:FF:000020">
    <property type="entry name" value="60S ribosomal protein L2"/>
    <property type="match status" value="1"/>
</dbReference>
<dbReference type="SUPFAM" id="SSF50249">
    <property type="entry name" value="Nucleic acid-binding proteins"/>
    <property type="match status" value="1"/>
</dbReference>
<dbReference type="PIRSF" id="PIRSF002158">
    <property type="entry name" value="Ribosomal_L2"/>
    <property type="match status" value="1"/>
</dbReference>
<dbReference type="NCBIfam" id="NF007180">
    <property type="entry name" value="PRK09612.1"/>
    <property type="match status" value="1"/>
</dbReference>
<evidence type="ECO:0000313" key="12">
    <source>
        <dbReference type="Proteomes" id="UP000067738"/>
    </source>
</evidence>
<dbReference type="GO" id="GO:0003735">
    <property type="term" value="F:structural constituent of ribosome"/>
    <property type="evidence" value="ECO:0007669"/>
    <property type="project" value="InterPro"/>
</dbReference>
<dbReference type="InterPro" id="IPR008991">
    <property type="entry name" value="Translation_prot_SH3-like_sf"/>
</dbReference>
<reference evidence="11" key="2">
    <citation type="submission" date="2019-04" db="EMBL/GenBank/DDBJ databases">
        <title>Evolution of Biomass-Degrading Anaerobic Consortia Revealed by Metagenomics.</title>
        <authorList>
            <person name="Peng X."/>
        </authorList>
    </citation>
    <scope>NUCLEOTIDE SEQUENCE</scope>
    <source>
        <strain evidence="11">SIG13</strain>
    </source>
</reference>
<evidence type="ECO:0000256" key="5">
    <source>
        <dbReference type="ARBA" id="ARBA00023274"/>
    </source>
</evidence>
<accession>A0A0U3CLR6</accession>
<dbReference type="InterPro" id="IPR005880">
    <property type="entry name" value="Ribosomal_uL2_bac/org-type"/>
</dbReference>
<dbReference type="NCBIfam" id="TIGR01171">
    <property type="entry name" value="rplB_bact"/>
    <property type="match status" value="1"/>
</dbReference>
<dbReference type="GO" id="GO:0016740">
    <property type="term" value="F:transferase activity"/>
    <property type="evidence" value="ECO:0007669"/>
    <property type="project" value="InterPro"/>
</dbReference>
<dbReference type="InterPro" id="IPR022669">
    <property type="entry name" value="Ribosomal_uL2_C"/>
</dbReference>
<name>A0A0U3CLR6_9EURY</name>
<comment type="function">
    <text evidence="6">One of the primary rRNA binding proteins. Required for association of the 30S and 50S subunits to form the 70S ribosome, for tRNA binding and peptide bond formation. It has been suggested to have peptidyltransferase activity; this is somewhat controversial. Makes several contacts with the 16S rRNA in the 70S ribosome.</text>
</comment>
<dbReference type="SUPFAM" id="SSF50104">
    <property type="entry name" value="Translation proteins SH3-like domain"/>
    <property type="match status" value="1"/>
</dbReference>
<sequence length="241" mass="26275">MGKRLIHQRRGKGTPTHRVASHRFKDKIRYRSFDALEKEGSIKGKVIDIVHDPARTAPIAEVKFENGEKKYILAPESIQVDDEIECGISAPIKFGNTLPLAEIPEGTPIYDIENTPGDGGRFVRSSGTYASLITHDANQTVVELPSGELKYLNPNCRASIGVVAGGGRKDKPYLKAGKRWHALKAKGKKCMTVRGVAMNAVDHPHGGGNRQHPGRPTTISRHAPPGRKVGSIAARRTGLKR</sequence>
<evidence type="ECO:0000259" key="8">
    <source>
        <dbReference type="SMART" id="SM01382"/>
    </source>
</evidence>
<evidence type="ECO:0000256" key="3">
    <source>
        <dbReference type="ARBA" id="ARBA00022884"/>
    </source>
</evidence>
<protein>
    <recommendedName>
        <fullName evidence="6">Large ribosomal subunit protein uL2</fullName>
    </recommendedName>
</protein>
<dbReference type="HAMAP" id="MF_01320_A">
    <property type="entry name" value="Ribosomal_uL2_A"/>
    <property type="match status" value="1"/>
</dbReference>
<dbReference type="RefSeq" id="WP_058739685.1">
    <property type="nucleotide sequence ID" value="NZ_CP011266.1"/>
</dbReference>
<dbReference type="Proteomes" id="UP000713479">
    <property type="component" value="Unassembled WGS sequence"/>
</dbReference>
<dbReference type="EMBL" id="CP011266">
    <property type="protein sequence ID" value="ALT69452.1"/>
    <property type="molecule type" value="Genomic_DNA"/>
</dbReference>
<dbReference type="KEGG" id="mmil:sm9_1685"/>
<evidence type="ECO:0000256" key="4">
    <source>
        <dbReference type="ARBA" id="ARBA00022980"/>
    </source>
</evidence>
<evidence type="ECO:0000256" key="1">
    <source>
        <dbReference type="ARBA" id="ARBA00005636"/>
    </source>
</evidence>
<evidence type="ECO:0000256" key="2">
    <source>
        <dbReference type="ARBA" id="ARBA00022730"/>
    </source>
</evidence>
<proteinExistence type="inferred from homology"/>
<reference evidence="10 12" key="1">
    <citation type="submission" date="2015-04" db="EMBL/GenBank/DDBJ databases">
        <title>The complete genome sequence of the rumen methanogen Methanobrevibacter millerae SM9.</title>
        <authorList>
            <person name="Leahy S.C."/>
            <person name="Kelly W.J."/>
            <person name="Pacheco D.M."/>
            <person name="Li D."/>
            <person name="Altermann E."/>
            <person name="Attwood G.T."/>
        </authorList>
    </citation>
    <scope>NUCLEOTIDE SEQUENCE [LARGE SCALE GENOMIC DNA]</scope>
    <source>
        <strain evidence="10 12">SM9</strain>
    </source>
</reference>
<dbReference type="Proteomes" id="UP000067738">
    <property type="component" value="Chromosome"/>
</dbReference>
<dbReference type="FunFam" id="4.10.950.10:FF:000002">
    <property type="entry name" value="60S ribosomal protein L2"/>
    <property type="match status" value="1"/>
</dbReference>
<dbReference type="PANTHER" id="PTHR13691">
    <property type="entry name" value="RIBOSOMAL PROTEIN L2"/>
    <property type="match status" value="1"/>
</dbReference>
<dbReference type="PANTHER" id="PTHR13691:SF16">
    <property type="entry name" value="LARGE RIBOSOMAL SUBUNIT PROTEIN UL2"/>
    <property type="match status" value="1"/>
</dbReference>